<organism evidence="9 10">
    <name type="scientific">Phaseolus angularis</name>
    <name type="common">Azuki bean</name>
    <name type="synonym">Vigna angularis</name>
    <dbReference type="NCBI Taxonomy" id="3914"/>
    <lineage>
        <taxon>Eukaryota</taxon>
        <taxon>Viridiplantae</taxon>
        <taxon>Streptophyta</taxon>
        <taxon>Embryophyta</taxon>
        <taxon>Tracheophyta</taxon>
        <taxon>Spermatophyta</taxon>
        <taxon>Magnoliopsida</taxon>
        <taxon>eudicotyledons</taxon>
        <taxon>Gunneridae</taxon>
        <taxon>Pentapetalae</taxon>
        <taxon>rosids</taxon>
        <taxon>fabids</taxon>
        <taxon>Fabales</taxon>
        <taxon>Fabaceae</taxon>
        <taxon>Papilionoideae</taxon>
        <taxon>50 kb inversion clade</taxon>
        <taxon>NPAAA clade</taxon>
        <taxon>indigoferoid/millettioid clade</taxon>
        <taxon>Phaseoleae</taxon>
        <taxon>Vigna</taxon>
    </lineage>
</organism>
<dbReference type="PROSITE" id="PS51580">
    <property type="entry name" value="SAM_MT43_3"/>
    <property type="match status" value="1"/>
</dbReference>
<dbReference type="PANTHER" id="PTHR46450:SF9">
    <property type="entry name" value="HISTONE-LYSINE N-METHYLTRANSFERASE SUVR2-LIKE PROTEIN"/>
    <property type="match status" value="1"/>
</dbReference>
<dbReference type="SUPFAM" id="SSF50193">
    <property type="entry name" value="Ribosomal protein L14"/>
    <property type="match status" value="1"/>
</dbReference>
<dbReference type="InterPro" id="IPR046341">
    <property type="entry name" value="SET_dom_sf"/>
</dbReference>
<dbReference type="Gene3D" id="2.40.150.20">
    <property type="entry name" value="Ribosomal protein L14"/>
    <property type="match status" value="2"/>
</dbReference>
<evidence type="ECO:0000259" key="7">
    <source>
        <dbReference type="PROSITE" id="PS50280"/>
    </source>
</evidence>
<dbReference type="GO" id="GO:0005840">
    <property type="term" value="C:ribosome"/>
    <property type="evidence" value="ECO:0007669"/>
    <property type="project" value="UniProtKB-KW"/>
</dbReference>
<evidence type="ECO:0000256" key="1">
    <source>
        <dbReference type="ARBA" id="ARBA00004286"/>
    </source>
</evidence>
<reference evidence="9 10" key="1">
    <citation type="submission" date="2020-05" db="EMBL/GenBank/DDBJ databases">
        <title>Vigna angularis (adzuki bean) Var. LongXiaoDou No. 4 denovo assembly.</title>
        <authorList>
            <person name="Xiang H."/>
        </authorList>
    </citation>
    <scope>NUCLEOTIDE SEQUENCE [LARGE SCALE GENOMIC DNA]</scope>
    <source>
        <tissue evidence="9">Leaf</tissue>
    </source>
</reference>
<keyword evidence="5" id="KW-0687">Ribonucleoprotein</keyword>
<dbReference type="GO" id="GO:0005634">
    <property type="term" value="C:nucleus"/>
    <property type="evidence" value="ECO:0007669"/>
    <property type="project" value="InterPro"/>
</dbReference>
<keyword evidence="3" id="KW-0158">Chromosome</keyword>
<feature type="compositionally biased region" description="Polar residues" evidence="6">
    <location>
        <begin position="123"/>
        <end position="132"/>
    </location>
</feature>
<feature type="region of interest" description="Disordered" evidence="6">
    <location>
        <begin position="59"/>
        <end position="101"/>
    </location>
</feature>
<dbReference type="GO" id="GO:1990904">
    <property type="term" value="C:ribonucleoprotein complex"/>
    <property type="evidence" value="ECO:0007669"/>
    <property type="project" value="UniProtKB-KW"/>
</dbReference>
<dbReference type="InterPro" id="IPR018848">
    <property type="entry name" value="WIYLD_domain"/>
</dbReference>
<dbReference type="GO" id="GO:0042054">
    <property type="term" value="F:histone methyltransferase activity"/>
    <property type="evidence" value="ECO:0007669"/>
    <property type="project" value="InterPro"/>
</dbReference>
<protein>
    <submittedName>
        <fullName evidence="9">Suppressor of variegation 3-9-related protein</fullName>
    </submittedName>
</protein>
<feature type="region of interest" description="Disordered" evidence="6">
    <location>
        <begin position="117"/>
        <end position="187"/>
    </location>
</feature>
<dbReference type="GO" id="GO:0005694">
    <property type="term" value="C:chromosome"/>
    <property type="evidence" value="ECO:0007669"/>
    <property type="project" value="UniProtKB-SubCell"/>
</dbReference>
<dbReference type="SMART" id="SM00317">
    <property type="entry name" value="SET"/>
    <property type="match status" value="1"/>
</dbReference>
<dbReference type="SMART" id="SM00468">
    <property type="entry name" value="PreSET"/>
    <property type="match status" value="1"/>
</dbReference>
<feature type="domain" description="SET" evidence="7">
    <location>
        <begin position="554"/>
        <end position="690"/>
    </location>
</feature>
<dbReference type="Pfam" id="PF00856">
    <property type="entry name" value="SET"/>
    <property type="match status" value="1"/>
</dbReference>
<dbReference type="Gene3D" id="1.10.8.850">
    <property type="entry name" value="Histone-lysine N methyltransferase , C-terminal domain-like"/>
    <property type="match status" value="1"/>
</dbReference>
<dbReference type="InterPro" id="IPR043017">
    <property type="entry name" value="WIYLD_dom_sf"/>
</dbReference>
<dbReference type="InterPro" id="IPR001214">
    <property type="entry name" value="SET_dom"/>
</dbReference>
<keyword evidence="4" id="KW-0689">Ribosomal protein</keyword>
<name>A0A8T0L7G1_PHAAN</name>
<dbReference type="PROSITE" id="PS50867">
    <property type="entry name" value="PRE_SET"/>
    <property type="match status" value="1"/>
</dbReference>
<dbReference type="GO" id="GO:0006412">
    <property type="term" value="P:translation"/>
    <property type="evidence" value="ECO:0007669"/>
    <property type="project" value="InterPro"/>
</dbReference>
<feature type="compositionally biased region" description="Basic and acidic residues" evidence="6">
    <location>
        <begin position="68"/>
        <end position="78"/>
    </location>
</feature>
<dbReference type="SUPFAM" id="SSF82199">
    <property type="entry name" value="SET domain"/>
    <property type="match status" value="1"/>
</dbReference>
<dbReference type="InterPro" id="IPR025776">
    <property type="entry name" value="SUVR4/1/2"/>
</dbReference>
<evidence type="ECO:0000256" key="4">
    <source>
        <dbReference type="ARBA" id="ARBA00022980"/>
    </source>
</evidence>
<comment type="caution">
    <text evidence="9">The sequence shown here is derived from an EMBL/GenBank/DDBJ whole genome shotgun (WGS) entry which is preliminary data.</text>
</comment>
<dbReference type="GO" id="GO:0008270">
    <property type="term" value="F:zinc ion binding"/>
    <property type="evidence" value="ECO:0007669"/>
    <property type="project" value="InterPro"/>
</dbReference>
<comment type="subcellular location">
    <subcellularLocation>
        <location evidence="1">Chromosome</location>
    </subcellularLocation>
</comment>
<dbReference type="InterPro" id="IPR036853">
    <property type="entry name" value="Ribosomal_uL14_sf"/>
</dbReference>
<dbReference type="Pfam" id="PF00238">
    <property type="entry name" value="Ribosomal_L14"/>
    <property type="match status" value="1"/>
</dbReference>
<evidence type="ECO:0000256" key="6">
    <source>
        <dbReference type="SAM" id="MobiDB-lite"/>
    </source>
</evidence>
<gene>
    <name evidence="9" type="ORF">HKW66_Vig0051900</name>
</gene>
<feature type="domain" description="Pre-SET" evidence="8">
    <location>
        <begin position="450"/>
        <end position="551"/>
    </location>
</feature>
<dbReference type="PANTHER" id="PTHR46450">
    <property type="entry name" value="INACTIVE HISTONE-LYSINE N-METHYLTRANSFERASE SUVR1-RELATED"/>
    <property type="match status" value="1"/>
</dbReference>
<dbReference type="Proteomes" id="UP000743370">
    <property type="component" value="Unassembled WGS sequence"/>
</dbReference>
<dbReference type="CDD" id="cd00337">
    <property type="entry name" value="Ribosomal_uL14"/>
    <property type="match status" value="1"/>
</dbReference>
<dbReference type="Gene3D" id="2.170.270.10">
    <property type="entry name" value="SET domain"/>
    <property type="match status" value="1"/>
</dbReference>
<dbReference type="InterPro" id="IPR000218">
    <property type="entry name" value="Ribosomal_uL14"/>
</dbReference>
<dbReference type="GO" id="GO:0003735">
    <property type="term" value="F:structural constituent of ribosome"/>
    <property type="evidence" value="ECO:0007669"/>
    <property type="project" value="InterPro"/>
</dbReference>
<sequence length="815" mass="89744">MAPNPRVIAAFSAMANLGIHESKVKPVLKKLLKLYDKNWELIEEESYRTLADAIFEEEENKDEDVDNEEAHMHEEPLRPLKRLRLRGQEGQSSRPLTNRGHISAAFLLKTPKLEEGTVPEISSRLQPQSSAALSDGNARNDAPHVPSQDAIVNRGKQPVSPQVTPRGGRSMSDHTSLAEPLKESAAEPRAAPLANNKMLVPFTLIKPKDEPVDDFPACEIPLAVIPPEPSSGGDSLMDAAEKQDDHDTLASQCNDENVEHEYIISSSIEERTSHVDVALPSMGEEQCVKITQTDDISKESETNVSPSVRGNKDPVIENEISVRSSSALAEPEVPSSIRCPSGQDDSVLASKKVRTNGLLQSNGGKEPEDPISTNSGTSVVVPKCEFTTENDARAIHDVNDLAKGEETVNISWVNNTTSDLPPPFHYIPQNLVYRDAYVNFSLSRIGNEDCCSTCKGNCVLSSKPCRCTNKTGGEFAFTAHGLLKEAFLEECIAINRNSKNYFYCKACPFEQSKNDDCLEPCKGHLKQKFIKECWSKCGCAKHCGNRVVQRGISCKLQVFLTSDGKGWGLRTLEDLPKGTFVCEFVGEILTVTELHERNMKNPKGGKYTFPVLLDADWDLGDVKDREALCLYAASYGNVARFINHRCLDANLIQIPVEVECPTHQYYHLKGFCLEKLMCIVYLQDYGINFDDHDESVELFQCRCGSKFCRNIKRSHSRGGSAGNKFRMSLGLPVAATVNCADNTGAKNLYIISVKGIKGRLIYSNDFLFGCFFYADNAGVIVNPKGEMKGSAITGPIGKECADLWPRIASAANAIV</sequence>
<evidence type="ECO:0000313" key="9">
    <source>
        <dbReference type="EMBL" id="KAG2405935.1"/>
    </source>
</evidence>
<evidence type="ECO:0000256" key="2">
    <source>
        <dbReference type="ARBA" id="ARBA00010745"/>
    </source>
</evidence>
<comment type="similarity">
    <text evidence="2">Belongs to the universal ribosomal protein uL14 family.</text>
</comment>
<accession>A0A8T0L7G1</accession>
<dbReference type="Pfam" id="PF10440">
    <property type="entry name" value="WIYLD"/>
    <property type="match status" value="1"/>
</dbReference>
<dbReference type="InterPro" id="IPR007728">
    <property type="entry name" value="Pre-SET_dom"/>
</dbReference>
<feature type="region of interest" description="Disordered" evidence="6">
    <location>
        <begin position="292"/>
        <end position="377"/>
    </location>
</feature>
<dbReference type="EMBL" id="JABFOF010000002">
    <property type="protein sequence ID" value="KAG2405935.1"/>
    <property type="molecule type" value="Genomic_DNA"/>
</dbReference>
<proteinExistence type="inferred from homology"/>
<evidence type="ECO:0000313" key="10">
    <source>
        <dbReference type="Proteomes" id="UP000743370"/>
    </source>
</evidence>
<evidence type="ECO:0000259" key="8">
    <source>
        <dbReference type="PROSITE" id="PS50867"/>
    </source>
</evidence>
<dbReference type="AlphaFoldDB" id="A0A8T0L7G1"/>
<dbReference type="SMART" id="SM01374">
    <property type="entry name" value="Ribosomal_L14"/>
    <property type="match status" value="1"/>
</dbReference>
<dbReference type="PROSITE" id="PS50280">
    <property type="entry name" value="SET"/>
    <property type="match status" value="1"/>
</dbReference>
<evidence type="ECO:0000256" key="5">
    <source>
        <dbReference type="ARBA" id="ARBA00023274"/>
    </source>
</evidence>
<evidence type="ECO:0000256" key="3">
    <source>
        <dbReference type="ARBA" id="ARBA00022454"/>
    </source>
</evidence>